<dbReference type="RefSeq" id="WP_117444980.1">
    <property type="nucleotide sequence ID" value="NZ_JAJFEN010000024.1"/>
</dbReference>
<keyword evidence="7 9" id="KW-1133">Transmembrane helix</keyword>
<feature type="transmembrane region" description="Helical" evidence="9">
    <location>
        <begin position="21"/>
        <end position="46"/>
    </location>
</feature>
<keyword evidence="4" id="KW-0762">Sugar transport</keyword>
<dbReference type="GO" id="GO:0008982">
    <property type="term" value="F:protein-N(PI)-phosphohistidine-sugar phosphotransferase activity"/>
    <property type="evidence" value="ECO:0007669"/>
    <property type="project" value="InterPro"/>
</dbReference>
<gene>
    <name evidence="11" type="ORF">DXA38_21725</name>
</gene>
<dbReference type="InterPro" id="IPR013013">
    <property type="entry name" value="PTS_EIIC_1"/>
</dbReference>
<evidence type="ECO:0000256" key="5">
    <source>
        <dbReference type="ARBA" id="ARBA00022683"/>
    </source>
</evidence>
<feature type="transmembrane region" description="Helical" evidence="9">
    <location>
        <begin position="120"/>
        <end position="137"/>
    </location>
</feature>
<dbReference type="InterPro" id="IPR050558">
    <property type="entry name" value="PTS_Sugar-Specific_Components"/>
</dbReference>
<dbReference type="EMBL" id="QVEV01000070">
    <property type="protein sequence ID" value="RGC08711.1"/>
    <property type="molecule type" value="Genomic_DNA"/>
</dbReference>
<evidence type="ECO:0000256" key="3">
    <source>
        <dbReference type="ARBA" id="ARBA00022475"/>
    </source>
</evidence>
<feature type="transmembrane region" description="Helical" evidence="9">
    <location>
        <begin position="91"/>
        <end position="108"/>
    </location>
</feature>
<dbReference type="PANTHER" id="PTHR30175">
    <property type="entry name" value="PHOSPHOTRANSFERASE SYSTEM TRANSPORT PROTEIN"/>
    <property type="match status" value="1"/>
</dbReference>
<dbReference type="OrthoDB" id="9769191at2"/>
<comment type="subcellular location">
    <subcellularLocation>
        <location evidence="1">Cell membrane</location>
        <topology evidence="1">Multi-pass membrane protein</topology>
    </subcellularLocation>
</comment>
<evidence type="ECO:0000256" key="9">
    <source>
        <dbReference type="SAM" id="Phobius"/>
    </source>
</evidence>
<evidence type="ECO:0000256" key="2">
    <source>
        <dbReference type="ARBA" id="ARBA00022448"/>
    </source>
</evidence>
<keyword evidence="2" id="KW-0813">Transport</keyword>
<feature type="transmembrane region" description="Helical" evidence="9">
    <location>
        <begin position="158"/>
        <end position="191"/>
    </location>
</feature>
<dbReference type="GO" id="GO:0009401">
    <property type="term" value="P:phosphoenolpyruvate-dependent sugar phosphotransferase system"/>
    <property type="evidence" value="ECO:0007669"/>
    <property type="project" value="UniProtKB-KW"/>
</dbReference>
<dbReference type="PANTHER" id="PTHR30175:SF1">
    <property type="entry name" value="PTS SYSTEM ARBUTIN-, CELLOBIOSE-, AND SALICIN-SPECIFIC EIIBC COMPONENT-RELATED"/>
    <property type="match status" value="1"/>
</dbReference>
<evidence type="ECO:0000259" key="10">
    <source>
        <dbReference type="PROSITE" id="PS51103"/>
    </source>
</evidence>
<evidence type="ECO:0000256" key="6">
    <source>
        <dbReference type="ARBA" id="ARBA00022692"/>
    </source>
</evidence>
<dbReference type="Pfam" id="PF02378">
    <property type="entry name" value="PTS_EIIC"/>
    <property type="match status" value="1"/>
</dbReference>
<accession>A0A3E2VDV1</accession>
<feature type="transmembrane region" description="Helical" evidence="9">
    <location>
        <begin position="337"/>
        <end position="357"/>
    </location>
</feature>
<comment type="caution">
    <text evidence="11">The sequence shown here is derived from an EMBL/GenBank/DDBJ whole genome shotgun (WGS) entry which is preliminary data.</text>
</comment>
<proteinExistence type="predicted"/>
<keyword evidence="3" id="KW-1003">Cell membrane</keyword>
<dbReference type="AlphaFoldDB" id="A0A3E2VDV1"/>
<evidence type="ECO:0000256" key="4">
    <source>
        <dbReference type="ARBA" id="ARBA00022597"/>
    </source>
</evidence>
<sequence length="366" mass="39540">MIALHLKITNSKETVNNMLNMLAEVMAPVILPMTVAGLVSGVLALLNALGMLAVESNTYIIFDTIRSAVFYFFPIYIAISSAKEFGVEQSLAITLAVILLSANINGVKNLTLFGISLPEITYSSTFIPIFLGVYCMHHCNRLFNKIITKSLKGILVPLLTISTALVGTLLIFGPLGSVISEGLSIACLWLMEEFGNATVICVYALLHPFMVLTGCNSLVLPIIFNNMSTLGYDPMLIVGITLSNIAICGSMLGCFLKEKKLQKKQQYGSSGFSAAMGIPIPAIFNVLIHQKYTLLSVMFSGAAAGLLAGFLHVKGYVFVASIPGLTTYLMGNDQYNFYSMLIASGIALLLSCMIAFATHRTEIDKR</sequence>
<dbReference type="InterPro" id="IPR003352">
    <property type="entry name" value="PTS_EIIC"/>
</dbReference>
<feature type="transmembrane region" description="Helical" evidence="9">
    <location>
        <begin position="294"/>
        <end position="317"/>
    </location>
</feature>
<evidence type="ECO:0000313" key="11">
    <source>
        <dbReference type="EMBL" id="RGC08711.1"/>
    </source>
</evidence>
<organism evidence="11 12">
    <name type="scientific">Clostridium innocuum</name>
    <dbReference type="NCBI Taxonomy" id="1522"/>
    <lineage>
        <taxon>Bacteria</taxon>
        <taxon>Bacillati</taxon>
        <taxon>Bacillota</taxon>
        <taxon>Clostridia</taxon>
        <taxon>Eubacteriales</taxon>
        <taxon>Clostridiaceae</taxon>
        <taxon>Clostridium</taxon>
    </lineage>
</organism>
<feature type="transmembrane region" description="Helical" evidence="9">
    <location>
        <begin position="58"/>
        <end position="79"/>
    </location>
</feature>
<reference evidence="11 12" key="1">
    <citation type="submission" date="2018-08" db="EMBL/GenBank/DDBJ databases">
        <title>A genome reference for cultivated species of the human gut microbiota.</title>
        <authorList>
            <person name="Zou Y."/>
            <person name="Xue W."/>
            <person name="Luo G."/>
        </authorList>
    </citation>
    <scope>NUCLEOTIDE SEQUENCE [LARGE SCALE GENOMIC DNA]</scope>
    <source>
        <strain evidence="11 12">OF01-2LB</strain>
    </source>
</reference>
<feature type="transmembrane region" description="Helical" evidence="9">
    <location>
        <begin position="236"/>
        <end position="255"/>
    </location>
</feature>
<feature type="transmembrane region" description="Helical" evidence="9">
    <location>
        <begin position="197"/>
        <end position="224"/>
    </location>
</feature>
<dbReference type="PROSITE" id="PS51103">
    <property type="entry name" value="PTS_EIIC_TYPE_1"/>
    <property type="match status" value="1"/>
</dbReference>
<dbReference type="GO" id="GO:0005886">
    <property type="term" value="C:plasma membrane"/>
    <property type="evidence" value="ECO:0007669"/>
    <property type="project" value="UniProtKB-SubCell"/>
</dbReference>
<evidence type="ECO:0000256" key="8">
    <source>
        <dbReference type="ARBA" id="ARBA00023136"/>
    </source>
</evidence>
<evidence type="ECO:0000256" key="7">
    <source>
        <dbReference type="ARBA" id="ARBA00022989"/>
    </source>
</evidence>
<keyword evidence="8 9" id="KW-0472">Membrane</keyword>
<dbReference type="GO" id="GO:0015771">
    <property type="term" value="P:trehalose transport"/>
    <property type="evidence" value="ECO:0007669"/>
    <property type="project" value="TreeGrafter"/>
</dbReference>
<feature type="transmembrane region" description="Helical" evidence="9">
    <location>
        <begin position="267"/>
        <end position="287"/>
    </location>
</feature>
<name>A0A3E2VDV1_CLOIN</name>
<protein>
    <recommendedName>
        <fullName evidence="10">PTS EIIC type-1 domain-containing protein</fullName>
    </recommendedName>
</protein>
<keyword evidence="6 9" id="KW-0812">Transmembrane</keyword>
<dbReference type="GO" id="GO:0090589">
    <property type="term" value="F:protein-phosphocysteine-trehalose phosphotransferase system transporter activity"/>
    <property type="evidence" value="ECO:0007669"/>
    <property type="project" value="TreeGrafter"/>
</dbReference>
<dbReference type="Proteomes" id="UP000260025">
    <property type="component" value="Unassembled WGS sequence"/>
</dbReference>
<keyword evidence="5" id="KW-0598">Phosphotransferase system</keyword>
<evidence type="ECO:0000313" key="12">
    <source>
        <dbReference type="Proteomes" id="UP000260025"/>
    </source>
</evidence>
<evidence type="ECO:0000256" key="1">
    <source>
        <dbReference type="ARBA" id="ARBA00004651"/>
    </source>
</evidence>
<feature type="domain" description="PTS EIIC type-1" evidence="10">
    <location>
        <begin position="20"/>
        <end position="366"/>
    </location>
</feature>